<feature type="transmembrane region" description="Helical" evidence="1">
    <location>
        <begin position="31"/>
        <end position="52"/>
    </location>
</feature>
<feature type="transmembrane region" description="Helical" evidence="1">
    <location>
        <begin position="177"/>
        <end position="199"/>
    </location>
</feature>
<keyword evidence="1" id="KW-0472">Membrane</keyword>
<reference evidence="2 3" key="1">
    <citation type="submission" date="2020-07" db="EMBL/GenBank/DDBJ databases">
        <title>Sequencing the genomes of 1000 actinobacteria strains.</title>
        <authorList>
            <person name="Klenk H.-P."/>
        </authorList>
    </citation>
    <scope>NUCLEOTIDE SEQUENCE [LARGE SCALE GENOMIC DNA]</scope>
    <source>
        <strain evidence="2 3">DSM 19970</strain>
    </source>
</reference>
<evidence type="ECO:0000256" key="1">
    <source>
        <dbReference type="SAM" id="Phobius"/>
    </source>
</evidence>
<accession>A0A7Z0CL81</accession>
<dbReference type="EMBL" id="JACBZO010000001">
    <property type="protein sequence ID" value="NYI42617.1"/>
    <property type="molecule type" value="Genomic_DNA"/>
</dbReference>
<sequence length="273" mass="28599">MRRDREQLRNGRERRTLKIVRTFGLTNWEALGALGVASGAIAAALPAIWAWSATRSLNQTLAFAAQLDALSALRGLAPIGLASVFFGTAIGGVLLNFSAWPMTRGGGIIQSATVGKSLTATGVAALLAIVVGLVSLVVPWEPAAATGAWSILIVALVPAAAYFALRGRKGGRVTVARGATIVVFLAIVLSALLGLAQALRPVPLVSLTFEGGDPEVVYLVRSEGGVTWFLRPTGSDAILVADRLVMDADMRPVTELHVCRVAPTYGEYVCDLP</sequence>
<comment type="caution">
    <text evidence="2">The sequence shown here is derived from an EMBL/GenBank/DDBJ whole genome shotgun (WGS) entry which is preliminary data.</text>
</comment>
<organism evidence="2 3">
    <name type="scientific">Demequina lutea</name>
    <dbReference type="NCBI Taxonomy" id="431489"/>
    <lineage>
        <taxon>Bacteria</taxon>
        <taxon>Bacillati</taxon>
        <taxon>Actinomycetota</taxon>
        <taxon>Actinomycetes</taxon>
        <taxon>Micrococcales</taxon>
        <taxon>Demequinaceae</taxon>
        <taxon>Demequina</taxon>
    </lineage>
</organism>
<keyword evidence="3" id="KW-1185">Reference proteome</keyword>
<name>A0A7Z0CL81_9MICO</name>
<keyword evidence="1" id="KW-1133">Transmembrane helix</keyword>
<dbReference type="RefSeq" id="WP_152649589.1">
    <property type="nucleotide sequence ID" value="NZ_BBRC01000011.1"/>
</dbReference>
<feature type="transmembrane region" description="Helical" evidence="1">
    <location>
        <begin position="72"/>
        <end position="97"/>
    </location>
</feature>
<dbReference type="Proteomes" id="UP000547973">
    <property type="component" value="Unassembled WGS sequence"/>
</dbReference>
<feature type="transmembrane region" description="Helical" evidence="1">
    <location>
        <begin position="118"/>
        <end position="140"/>
    </location>
</feature>
<keyword evidence="1" id="KW-0812">Transmembrane</keyword>
<proteinExistence type="predicted"/>
<evidence type="ECO:0000313" key="2">
    <source>
        <dbReference type="EMBL" id="NYI42617.1"/>
    </source>
</evidence>
<evidence type="ECO:0000313" key="3">
    <source>
        <dbReference type="Proteomes" id="UP000547973"/>
    </source>
</evidence>
<dbReference type="AlphaFoldDB" id="A0A7Z0CL81"/>
<feature type="transmembrane region" description="Helical" evidence="1">
    <location>
        <begin position="146"/>
        <end position="165"/>
    </location>
</feature>
<protein>
    <submittedName>
        <fullName evidence="2">Putative membrane protein</fullName>
    </submittedName>
</protein>
<gene>
    <name evidence="2" type="ORF">BKA03_002736</name>
</gene>